<gene>
    <name evidence="15" type="primary">pyrK</name>
    <name evidence="19" type="ORF">FHP05_00975</name>
</gene>
<comment type="cofactor">
    <cofactor evidence="15">
        <name>[2Fe-2S] cluster</name>
        <dbReference type="ChEBI" id="CHEBI:190135"/>
    </cofactor>
    <text evidence="15">Binds 1 [2Fe-2S] cluster per subunit.</text>
</comment>
<proteinExistence type="inferred from homology"/>
<feature type="binding site" evidence="15 17">
    <location>
        <position position="216"/>
    </location>
    <ligand>
        <name>[2Fe-2S] cluster</name>
        <dbReference type="ChEBI" id="CHEBI:190135"/>
    </ligand>
</feature>
<dbReference type="InterPro" id="IPR037117">
    <property type="entry name" value="Dihydroorotate_DH_ele_sf"/>
</dbReference>
<evidence type="ECO:0000256" key="3">
    <source>
        <dbReference type="ARBA" id="ARBA00011669"/>
    </source>
</evidence>
<dbReference type="HAMAP" id="MF_01211">
    <property type="entry name" value="DHODB_Fe_S_bind"/>
    <property type="match status" value="1"/>
</dbReference>
<dbReference type="GO" id="GO:0009055">
    <property type="term" value="F:electron transfer activity"/>
    <property type="evidence" value="ECO:0007669"/>
    <property type="project" value="UniProtKB-UniRule"/>
</dbReference>
<evidence type="ECO:0000256" key="15">
    <source>
        <dbReference type="HAMAP-Rule" id="MF_01211"/>
    </source>
</evidence>
<evidence type="ECO:0000256" key="4">
    <source>
        <dbReference type="ARBA" id="ARBA00022448"/>
    </source>
</evidence>
<comment type="subunit">
    <text evidence="3 15">Heterotetramer of 2 PyrK and 2 PyrD type B subunits.</text>
</comment>
<dbReference type="GO" id="GO:0046872">
    <property type="term" value="F:metal ion binding"/>
    <property type="evidence" value="ECO:0007669"/>
    <property type="project" value="UniProtKB-KW"/>
</dbReference>
<keyword evidence="12 15" id="KW-0411">Iron-sulfur</keyword>
<dbReference type="Gene3D" id="2.40.30.10">
    <property type="entry name" value="Translation factors"/>
    <property type="match status" value="1"/>
</dbReference>
<keyword evidence="4 15" id="KW-0813">Transport</keyword>
<feature type="binding site" evidence="15 17">
    <location>
        <position position="238"/>
    </location>
    <ligand>
        <name>[2Fe-2S] cluster</name>
        <dbReference type="ChEBI" id="CHEBI:190135"/>
    </ligand>
</feature>
<dbReference type="Pfam" id="PF10418">
    <property type="entry name" value="DHODB_Fe-S_bind"/>
    <property type="match status" value="1"/>
</dbReference>
<evidence type="ECO:0000256" key="13">
    <source>
        <dbReference type="ARBA" id="ARBA00069792"/>
    </source>
</evidence>
<dbReference type="SUPFAM" id="SSF52343">
    <property type="entry name" value="Ferredoxin reductase-like, C-terminal NADP-linked domain"/>
    <property type="match status" value="1"/>
</dbReference>
<evidence type="ECO:0000256" key="7">
    <source>
        <dbReference type="ARBA" id="ARBA00022723"/>
    </source>
</evidence>
<keyword evidence="6 15" id="KW-0001">2Fe-2S</keyword>
<comment type="caution">
    <text evidence="15">Lacks conserved residue(s) required for the propagation of feature annotation.</text>
</comment>
<evidence type="ECO:0000256" key="2">
    <source>
        <dbReference type="ARBA" id="ARBA00006422"/>
    </source>
</evidence>
<organism evidence="19 20">
    <name type="scientific">Cerasibacillus terrae</name>
    <dbReference type="NCBI Taxonomy" id="2498845"/>
    <lineage>
        <taxon>Bacteria</taxon>
        <taxon>Bacillati</taxon>
        <taxon>Bacillota</taxon>
        <taxon>Bacilli</taxon>
        <taxon>Bacillales</taxon>
        <taxon>Bacillaceae</taxon>
        <taxon>Cerasibacillus</taxon>
    </lineage>
</organism>
<dbReference type="AlphaFoldDB" id="A0A5C8P1X9"/>
<evidence type="ECO:0000256" key="8">
    <source>
        <dbReference type="ARBA" id="ARBA00022827"/>
    </source>
</evidence>
<feature type="domain" description="FAD-binding FR-type" evidence="18">
    <location>
        <begin position="2"/>
        <end position="99"/>
    </location>
</feature>
<keyword evidence="11 15" id="KW-0408">Iron</keyword>
<dbReference type="PANTHER" id="PTHR43513">
    <property type="entry name" value="DIHYDROOROTATE DEHYDROGENASE B (NAD(+)), ELECTRON TRANSFER SUBUNIT"/>
    <property type="match status" value="1"/>
</dbReference>
<dbReference type="InterPro" id="IPR017927">
    <property type="entry name" value="FAD-bd_FR_type"/>
</dbReference>
<dbReference type="RefSeq" id="WP_147665204.1">
    <property type="nucleotide sequence ID" value="NZ_VDUW01000001.1"/>
</dbReference>
<reference evidence="19 20" key="1">
    <citation type="submission" date="2019-06" db="EMBL/GenBank/DDBJ databases">
        <title>Cerasibacillus sp. nov., isolated from maize field.</title>
        <authorList>
            <person name="Lin S.-Y."/>
            <person name="Tsai C.-F."/>
            <person name="Young C.-C."/>
        </authorList>
    </citation>
    <scope>NUCLEOTIDE SEQUENCE [LARGE SCALE GENOMIC DNA]</scope>
    <source>
        <strain evidence="19 20">CC-CFT480</strain>
    </source>
</reference>
<dbReference type="OrthoDB" id="9778346at2"/>
<dbReference type="PIRSF" id="PIRSF006816">
    <property type="entry name" value="Cyc3_hyd_g"/>
    <property type="match status" value="1"/>
</dbReference>
<dbReference type="SUPFAM" id="SSF63380">
    <property type="entry name" value="Riboflavin synthase domain-like"/>
    <property type="match status" value="1"/>
</dbReference>
<keyword evidence="10 15" id="KW-0249">Electron transport</keyword>
<dbReference type="CDD" id="cd06218">
    <property type="entry name" value="DHOD_e_trans"/>
    <property type="match status" value="1"/>
</dbReference>
<dbReference type="UniPathway" id="UPA00070">
    <property type="reaction ID" value="UER00945"/>
</dbReference>
<comment type="cofactor">
    <cofactor evidence="17">
        <name>[2Fe-2S] cluster</name>
        <dbReference type="ChEBI" id="CHEBI:190135"/>
    </cofactor>
    <text evidence="17">Binds 1 [2Fe-2S] cluster per subunit.</text>
</comment>
<evidence type="ECO:0000256" key="17">
    <source>
        <dbReference type="PIRSR" id="PIRSR006816-2"/>
    </source>
</evidence>
<dbReference type="FunFam" id="2.10.240.10:FF:000001">
    <property type="entry name" value="Dihydroorotate dehydrogenase B (NAD(+)), electron transfer subunit"/>
    <property type="match status" value="1"/>
</dbReference>
<dbReference type="Gene3D" id="2.10.240.10">
    <property type="entry name" value="Dihydroorotate dehydrogenase, electron transfer subunit"/>
    <property type="match status" value="1"/>
</dbReference>
<evidence type="ECO:0000256" key="5">
    <source>
        <dbReference type="ARBA" id="ARBA00022630"/>
    </source>
</evidence>
<evidence type="ECO:0000256" key="16">
    <source>
        <dbReference type="PIRSR" id="PIRSR006816-1"/>
    </source>
</evidence>
<dbReference type="EMBL" id="VDUW01000001">
    <property type="protein sequence ID" value="TXL67619.1"/>
    <property type="molecule type" value="Genomic_DNA"/>
</dbReference>
<keyword evidence="5 15" id="KW-0285">Flavoprotein</keyword>
<dbReference type="NCBIfam" id="NF000799">
    <property type="entry name" value="PRK00054.1-4"/>
    <property type="match status" value="1"/>
</dbReference>
<evidence type="ECO:0000256" key="12">
    <source>
        <dbReference type="ARBA" id="ARBA00023014"/>
    </source>
</evidence>
<dbReference type="InterPro" id="IPR023455">
    <property type="entry name" value="Dihydroorotate_DHASE_ETsu"/>
</dbReference>
<keyword evidence="8 15" id="KW-0274">FAD</keyword>
<evidence type="ECO:0000313" key="19">
    <source>
        <dbReference type="EMBL" id="TXL67619.1"/>
    </source>
</evidence>
<comment type="function">
    <text evidence="15">Responsible for channeling the electrons from the oxidation of dihydroorotate from the FMN redox center in the PyrD type B subunit to the ultimate electron acceptor NAD(+).</text>
</comment>
<comment type="pathway">
    <text evidence="1 15">Pyrimidine metabolism; UMP biosynthesis via de novo pathway; orotate from (S)-dihydroorotate (NAD(+) route): step 1/1.</text>
</comment>
<keyword evidence="20" id="KW-1185">Reference proteome</keyword>
<keyword evidence="7 15" id="KW-0479">Metal-binding</keyword>
<feature type="binding site" evidence="15 17">
    <location>
        <position position="221"/>
    </location>
    <ligand>
        <name>[2Fe-2S] cluster</name>
        <dbReference type="ChEBI" id="CHEBI:190135"/>
    </ligand>
</feature>
<feature type="binding site" evidence="15 16">
    <location>
        <begin position="74"/>
        <end position="75"/>
    </location>
    <ligand>
        <name>FAD</name>
        <dbReference type="ChEBI" id="CHEBI:57692"/>
    </ligand>
</feature>
<dbReference type="GO" id="GO:0051537">
    <property type="term" value="F:2 iron, 2 sulfur cluster binding"/>
    <property type="evidence" value="ECO:0007669"/>
    <property type="project" value="UniProtKB-KW"/>
</dbReference>
<dbReference type="GO" id="GO:0044205">
    <property type="term" value="P:'de novo' UMP biosynthetic process"/>
    <property type="evidence" value="ECO:0007669"/>
    <property type="project" value="UniProtKB-UniRule"/>
</dbReference>
<dbReference type="Proteomes" id="UP000321574">
    <property type="component" value="Unassembled WGS sequence"/>
</dbReference>
<name>A0A5C8P1X9_9BACI</name>
<accession>A0A5C8P1X9</accession>
<dbReference type="PROSITE" id="PS51384">
    <property type="entry name" value="FAD_FR"/>
    <property type="match status" value="1"/>
</dbReference>
<evidence type="ECO:0000256" key="14">
    <source>
        <dbReference type="ARBA" id="ARBA00082223"/>
    </source>
</evidence>
<keyword evidence="9 15" id="KW-0665">Pyrimidine biosynthesis</keyword>
<dbReference type="InterPro" id="IPR017938">
    <property type="entry name" value="Riboflavin_synthase-like_b-brl"/>
</dbReference>
<comment type="similarity">
    <text evidence="2 15">Belongs to the PyrK family.</text>
</comment>
<comment type="cofactor">
    <cofactor evidence="15 16">
        <name>FAD</name>
        <dbReference type="ChEBI" id="CHEBI:57692"/>
    </cofactor>
    <text evidence="15 16">Binds 1 FAD per subunit.</text>
</comment>
<evidence type="ECO:0000256" key="10">
    <source>
        <dbReference type="ARBA" id="ARBA00022982"/>
    </source>
</evidence>
<evidence type="ECO:0000256" key="9">
    <source>
        <dbReference type="ARBA" id="ARBA00022975"/>
    </source>
</evidence>
<dbReference type="InterPro" id="IPR019480">
    <property type="entry name" value="Dihydroorotate_DH_Fe-S-bd"/>
</dbReference>
<evidence type="ECO:0000256" key="6">
    <source>
        <dbReference type="ARBA" id="ARBA00022714"/>
    </source>
</evidence>
<feature type="binding site" evidence="15 17">
    <location>
        <position position="224"/>
    </location>
    <ligand>
        <name>[2Fe-2S] cluster</name>
        <dbReference type="ChEBI" id="CHEBI:190135"/>
    </ligand>
</feature>
<evidence type="ECO:0000256" key="11">
    <source>
        <dbReference type="ARBA" id="ARBA00023004"/>
    </source>
</evidence>
<comment type="caution">
    <text evidence="19">The sequence shown here is derived from an EMBL/GenBank/DDBJ whole genome shotgun (WGS) entry which is preliminary data.</text>
</comment>
<dbReference type="InterPro" id="IPR039261">
    <property type="entry name" value="FNR_nucleotide-bd"/>
</dbReference>
<dbReference type="GO" id="GO:0050660">
    <property type="term" value="F:flavin adenine dinucleotide binding"/>
    <property type="evidence" value="ECO:0007669"/>
    <property type="project" value="InterPro"/>
</dbReference>
<dbReference type="GO" id="GO:0016491">
    <property type="term" value="F:oxidoreductase activity"/>
    <property type="evidence" value="ECO:0007669"/>
    <property type="project" value="InterPro"/>
</dbReference>
<evidence type="ECO:0000256" key="1">
    <source>
        <dbReference type="ARBA" id="ARBA00004715"/>
    </source>
</evidence>
<dbReference type="Gene3D" id="3.40.50.80">
    <property type="entry name" value="Nucleotide-binding domain of ferredoxin-NADP reductase (FNR) module"/>
    <property type="match status" value="1"/>
</dbReference>
<evidence type="ECO:0000313" key="20">
    <source>
        <dbReference type="Proteomes" id="UP000321574"/>
    </source>
</evidence>
<dbReference type="InterPro" id="IPR050353">
    <property type="entry name" value="PyrK_electron_transfer"/>
</dbReference>
<feature type="binding site" evidence="15 16">
    <location>
        <begin position="50"/>
        <end position="53"/>
    </location>
    <ligand>
        <name>FAD</name>
        <dbReference type="ChEBI" id="CHEBI:57692"/>
    </ligand>
</feature>
<dbReference type="PANTHER" id="PTHR43513:SF3">
    <property type="entry name" value="DIHYDROOROTATE DEHYDROGENASE B (NAD(+)), ELECTRON TRANSFER SUBUNIT-RELATED"/>
    <property type="match status" value="1"/>
</dbReference>
<protein>
    <recommendedName>
        <fullName evidence="13 15">Dihydroorotate dehydrogenase B (NAD(+)), electron transfer subunit</fullName>
    </recommendedName>
    <alternativeName>
        <fullName evidence="14 15">Dihydroorotate oxidase B, electron transfer subunit</fullName>
    </alternativeName>
</protein>
<evidence type="ECO:0000259" key="18">
    <source>
        <dbReference type="PROSITE" id="PS51384"/>
    </source>
</evidence>
<dbReference type="InterPro" id="IPR012165">
    <property type="entry name" value="Cyt_c3_hydrogenase_gsu"/>
</dbReference>
<sequence>MKTIQKMIIKKVNTIALDTTEMVLVHEEVARTAIPGQFLHISVPGHTLRRPVSIADVDKKEHAITILFKQIGSGTKALASLPVGATLDVLGPNGNGFNLQEKNGDTILLIGGGIGVPPLYYLGKSLVEKGYKIISVLGFQTKDYVFYEQKFSKIGKTIIVTDDGSYGEKGLVTDVLNEIEQIDCYYSCGPLPMLKAVRSHLSHKKGYLSLEERMGCGVGACFACVVPTNDDSGYKKICQDGPVFQAEEVQI</sequence>